<protein>
    <submittedName>
        <fullName evidence="1">Uncharacterized protein</fullName>
    </submittedName>
</protein>
<evidence type="ECO:0000313" key="2">
    <source>
        <dbReference type="Proteomes" id="UP001151699"/>
    </source>
</evidence>
<dbReference type="AlphaFoldDB" id="A0A9Q0S7K9"/>
<sequence>MSDVSRMIRRQIRFNFAEKLKFCHWICSKQYRIWKERNYVVDEASRCVQRKNITIRLIRHKSLPMFCHSFSLTYSSSNAYNCQDGRRISEITIKIQFVTSFRFSRIIKIRHAM</sequence>
<comment type="caution">
    <text evidence="1">The sequence shown here is derived from an EMBL/GenBank/DDBJ whole genome shotgun (WGS) entry which is preliminary data.</text>
</comment>
<gene>
    <name evidence="1" type="ORF">Bhyg_01466</name>
</gene>
<name>A0A9Q0S7K9_9DIPT</name>
<evidence type="ECO:0000313" key="1">
    <source>
        <dbReference type="EMBL" id="KAJ6646255.1"/>
    </source>
</evidence>
<proteinExistence type="predicted"/>
<keyword evidence="2" id="KW-1185">Reference proteome</keyword>
<organism evidence="1 2">
    <name type="scientific">Pseudolycoriella hygida</name>
    <dbReference type="NCBI Taxonomy" id="35572"/>
    <lineage>
        <taxon>Eukaryota</taxon>
        <taxon>Metazoa</taxon>
        <taxon>Ecdysozoa</taxon>
        <taxon>Arthropoda</taxon>
        <taxon>Hexapoda</taxon>
        <taxon>Insecta</taxon>
        <taxon>Pterygota</taxon>
        <taxon>Neoptera</taxon>
        <taxon>Endopterygota</taxon>
        <taxon>Diptera</taxon>
        <taxon>Nematocera</taxon>
        <taxon>Sciaroidea</taxon>
        <taxon>Sciaridae</taxon>
        <taxon>Pseudolycoriella</taxon>
    </lineage>
</organism>
<reference evidence="1" key="1">
    <citation type="submission" date="2022-07" db="EMBL/GenBank/DDBJ databases">
        <authorList>
            <person name="Trinca V."/>
            <person name="Uliana J.V.C."/>
            <person name="Torres T.T."/>
            <person name="Ward R.J."/>
            <person name="Monesi N."/>
        </authorList>
    </citation>
    <scope>NUCLEOTIDE SEQUENCE</scope>
    <source>
        <strain evidence="1">HSMRA1968</strain>
        <tissue evidence="1">Whole embryos</tissue>
    </source>
</reference>
<accession>A0A9Q0S7K9</accession>
<dbReference type="EMBL" id="WJQU01000001">
    <property type="protein sequence ID" value="KAJ6646255.1"/>
    <property type="molecule type" value="Genomic_DNA"/>
</dbReference>
<dbReference type="Proteomes" id="UP001151699">
    <property type="component" value="Chromosome A"/>
</dbReference>